<feature type="signal peptide" evidence="4">
    <location>
        <begin position="1"/>
        <end position="21"/>
    </location>
</feature>
<dbReference type="Pfam" id="PF16845">
    <property type="entry name" value="SQAPI"/>
    <property type="match status" value="1"/>
</dbReference>
<comment type="similarity">
    <text evidence="1">Belongs to the cystatin family. Phytocystatin subfamily.</text>
</comment>
<gene>
    <name evidence="6" type="ORF">FCM35_KLT11953</name>
</gene>
<sequence>MAKSLLFLIFFLLAASNLVTSKAMPGGWAPIKNLTDQHVKELGAFAVSEHNKVAKDSLVFVQVVQGDQQVVAGMNYRLVLEAKDAKEVVAKYLAVVWEQPWTNSTRLTSFNPVSS</sequence>
<organism evidence="6 7">
    <name type="scientific">Carex littledalei</name>
    <dbReference type="NCBI Taxonomy" id="544730"/>
    <lineage>
        <taxon>Eukaryota</taxon>
        <taxon>Viridiplantae</taxon>
        <taxon>Streptophyta</taxon>
        <taxon>Embryophyta</taxon>
        <taxon>Tracheophyta</taxon>
        <taxon>Spermatophyta</taxon>
        <taxon>Magnoliopsida</taxon>
        <taxon>Liliopsida</taxon>
        <taxon>Poales</taxon>
        <taxon>Cyperaceae</taxon>
        <taxon>Cyperoideae</taxon>
        <taxon>Cariceae</taxon>
        <taxon>Carex</taxon>
        <taxon>Carex subgen. Euthyceras</taxon>
    </lineage>
</organism>
<dbReference type="Proteomes" id="UP000623129">
    <property type="component" value="Unassembled WGS sequence"/>
</dbReference>
<dbReference type="InterPro" id="IPR046350">
    <property type="entry name" value="Cystatin_sf"/>
</dbReference>
<dbReference type="Gene3D" id="3.10.450.10">
    <property type="match status" value="1"/>
</dbReference>
<comment type="caution">
    <text evidence="6">The sequence shown here is derived from an EMBL/GenBank/DDBJ whole genome shotgun (WGS) entry which is preliminary data.</text>
</comment>
<dbReference type="InterPro" id="IPR000010">
    <property type="entry name" value="Cystatin_dom"/>
</dbReference>
<dbReference type="EMBL" id="SWLB01000023">
    <property type="protein sequence ID" value="KAF3323222.1"/>
    <property type="molecule type" value="Genomic_DNA"/>
</dbReference>
<proteinExistence type="inferred from homology"/>
<dbReference type="AlphaFoldDB" id="A0A833QQT4"/>
<dbReference type="GO" id="GO:0004869">
    <property type="term" value="F:cysteine-type endopeptidase inhibitor activity"/>
    <property type="evidence" value="ECO:0007669"/>
    <property type="project" value="UniProtKB-KW"/>
</dbReference>
<keyword evidence="7" id="KW-1185">Reference proteome</keyword>
<evidence type="ECO:0000313" key="7">
    <source>
        <dbReference type="Proteomes" id="UP000623129"/>
    </source>
</evidence>
<name>A0A833QQT4_9POAL</name>
<dbReference type="PROSITE" id="PS00287">
    <property type="entry name" value="CYSTATIN"/>
    <property type="match status" value="1"/>
</dbReference>
<dbReference type="PANTHER" id="PTHR47364:SF2">
    <property type="entry name" value="CYSTEINE PROTEINASE INHIBITOR 5"/>
    <property type="match status" value="1"/>
</dbReference>
<evidence type="ECO:0000256" key="3">
    <source>
        <dbReference type="ARBA" id="ARBA00022704"/>
    </source>
</evidence>
<keyword evidence="3" id="KW-0789">Thiol protease inhibitor</keyword>
<protein>
    <submittedName>
        <fullName evidence="6">Cysteine proteinase inhibitor 1-like protein</fullName>
    </submittedName>
</protein>
<dbReference type="SUPFAM" id="SSF54403">
    <property type="entry name" value="Cystatin/monellin"/>
    <property type="match status" value="1"/>
</dbReference>
<keyword evidence="4" id="KW-0732">Signal</keyword>
<evidence type="ECO:0000256" key="1">
    <source>
        <dbReference type="ARBA" id="ARBA00007233"/>
    </source>
</evidence>
<dbReference type="CDD" id="cd00042">
    <property type="entry name" value="CY"/>
    <property type="match status" value="1"/>
</dbReference>
<evidence type="ECO:0000256" key="4">
    <source>
        <dbReference type="SAM" id="SignalP"/>
    </source>
</evidence>
<feature type="chain" id="PRO_5032501950" evidence="4">
    <location>
        <begin position="22"/>
        <end position="115"/>
    </location>
</feature>
<dbReference type="PANTHER" id="PTHR47364">
    <property type="entry name" value="CYSTEINE PROTEINASE INHIBITOR 5"/>
    <property type="match status" value="1"/>
</dbReference>
<dbReference type="InterPro" id="IPR018073">
    <property type="entry name" value="Prot_inh_cystat_CS"/>
</dbReference>
<feature type="domain" description="Cystatin" evidence="5">
    <location>
        <begin position="23"/>
        <end position="113"/>
    </location>
</feature>
<evidence type="ECO:0000313" key="6">
    <source>
        <dbReference type="EMBL" id="KAF3323222.1"/>
    </source>
</evidence>
<reference evidence="6" key="1">
    <citation type="submission" date="2020-01" db="EMBL/GenBank/DDBJ databases">
        <title>Genome sequence of Kobresia littledalei, the first chromosome-level genome in the family Cyperaceae.</title>
        <authorList>
            <person name="Qu G."/>
        </authorList>
    </citation>
    <scope>NUCLEOTIDE SEQUENCE</scope>
    <source>
        <strain evidence="6">C.B.Clarke</strain>
        <tissue evidence="6">Leaf</tissue>
    </source>
</reference>
<evidence type="ECO:0000259" key="5">
    <source>
        <dbReference type="SMART" id="SM00043"/>
    </source>
</evidence>
<dbReference type="SMART" id="SM00043">
    <property type="entry name" value="CY"/>
    <property type="match status" value="1"/>
</dbReference>
<dbReference type="OrthoDB" id="2016588at2759"/>
<accession>A0A833QQT4</accession>
<keyword evidence="2" id="KW-0646">Protease inhibitor</keyword>
<evidence type="ECO:0000256" key="2">
    <source>
        <dbReference type="ARBA" id="ARBA00022690"/>
    </source>
</evidence>